<dbReference type="EMBL" id="PQXJ01000475">
    <property type="protein sequence ID" value="TGO48446.1"/>
    <property type="molecule type" value="Genomic_DNA"/>
</dbReference>
<dbReference type="Gene3D" id="3.40.50.300">
    <property type="entry name" value="P-loop containing nucleotide triphosphate hydrolases"/>
    <property type="match status" value="1"/>
</dbReference>
<dbReference type="PROSITE" id="PS00486">
    <property type="entry name" value="DNA_MISMATCH_REPAIR_2"/>
    <property type="match status" value="1"/>
</dbReference>
<evidence type="ECO:0000259" key="11">
    <source>
        <dbReference type="PROSITE" id="PS00486"/>
    </source>
</evidence>
<dbReference type="SUPFAM" id="SSF52540">
    <property type="entry name" value="P-loop containing nucleoside triphosphate hydrolases"/>
    <property type="match status" value="1"/>
</dbReference>
<gene>
    <name evidence="12" type="ORF">BOTNAR_0475g00030</name>
</gene>
<feature type="compositionally biased region" description="Low complexity" evidence="10">
    <location>
        <begin position="1"/>
        <end position="17"/>
    </location>
</feature>
<dbReference type="AlphaFoldDB" id="A0A4Z1HHB9"/>
<organism evidence="12 13">
    <name type="scientific">Botryotinia narcissicola</name>
    <dbReference type="NCBI Taxonomy" id="278944"/>
    <lineage>
        <taxon>Eukaryota</taxon>
        <taxon>Fungi</taxon>
        <taxon>Dikarya</taxon>
        <taxon>Ascomycota</taxon>
        <taxon>Pezizomycotina</taxon>
        <taxon>Leotiomycetes</taxon>
        <taxon>Helotiales</taxon>
        <taxon>Sclerotiniaceae</taxon>
        <taxon>Botryotinia</taxon>
    </lineage>
</organism>
<keyword evidence="13" id="KW-1185">Reference proteome</keyword>
<dbReference type="Gene3D" id="1.10.1420.10">
    <property type="match status" value="1"/>
</dbReference>
<evidence type="ECO:0000256" key="5">
    <source>
        <dbReference type="ARBA" id="ARBA00023125"/>
    </source>
</evidence>
<dbReference type="InterPro" id="IPR007860">
    <property type="entry name" value="DNA_mmatch_repair_MutS_con_dom"/>
</dbReference>
<dbReference type="InterPro" id="IPR036678">
    <property type="entry name" value="MutS_con_dom_sf"/>
</dbReference>
<dbReference type="SUPFAM" id="SSF53150">
    <property type="entry name" value="DNA repair protein MutS, domain II"/>
    <property type="match status" value="1"/>
</dbReference>
<evidence type="ECO:0000256" key="2">
    <source>
        <dbReference type="ARBA" id="ARBA00022151"/>
    </source>
</evidence>
<reference evidence="12 13" key="1">
    <citation type="submission" date="2017-12" db="EMBL/GenBank/DDBJ databases">
        <title>Comparative genomics of Botrytis spp.</title>
        <authorList>
            <person name="Valero-Jimenez C.A."/>
            <person name="Tapia P."/>
            <person name="Veloso J."/>
            <person name="Silva-Moreno E."/>
            <person name="Staats M."/>
            <person name="Valdes J.H."/>
            <person name="Van Kan J.A.L."/>
        </authorList>
    </citation>
    <scope>NUCLEOTIDE SEQUENCE [LARGE SCALE GENOMIC DNA]</scope>
    <source>
        <strain evidence="12 13">MUCL2120</strain>
    </source>
</reference>
<dbReference type="Proteomes" id="UP000297452">
    <property type="component" value="Unassembled WGS sequence"/>
</dbReference>
<dbReference type="InterPro" id="IPR027417">
    <property type="entry name" value="P-loop_NTPase"/>
</dbReference>
<feature type="domain" description="DNA mismatch repair proteins mutS family" evidence="11">
    <location>
        <begin position="664"/>
        <end position="680"/>
    </location>
</feature>
<feature type="compositionally biased region" description="Polar residues" evidence="10">
    <location>
        <begin position="36"/>
        <end position="47"/>
    </location>
</feature>
<dbReference type="Gene3D" id="3.30.420.110">
    <property type="entry name" value="MutS, connector domain"/>
    <property type="match status" value="1"/>
</dbReference>
<dbReference type="InterPro" id="IPR007696">
    <property type="entry name" value="DNA_mismatch_repair_MutS_core"/>
</dbReference>
<dbReference type="SMART" id="SM00533">
    <property type="entry name" value="MUTSd"/>
    <property type="match status" value="1"/>
</dbReference>
<dbReference type="Pfam" id="PF00488">
    <property type="entry name" value="MutS_V"/>
    <property type="match status" value="1"/>
</dbReference>
<dbReference type="InterPro" id="IPR045076">
    <property type="entry name" value="MutS"/>
</dbReference>
<proteinExistence type="inferred from homology"/>
<keyword evidence="6" id="KW-0469">Meiosis</keyword>
<dbReference type="InterPro" id="IPR000432">
    <property type="entry name" value="DNA_mismatch_repair_MutS_C"/>
</dbReference>
<dbReference type="GO" id="GO:0006298">
    <property type="term" value="P:mismatch repair"/>
    <property type="evidence" value="ECO:0007669"/>
    <property type="project" value="InterPro"/>
</dbReference>
<evidence type="ECO:0000256" key="8">
    <source>
        <dbReference type="ARBA" id="ARBA00029792"/>
    </source>
</evidence>
<dbReference type="InterPro" id="IPR011184">
    <property type="entry name" value="DNA_mismatch_repair_Msh2"/>
</dbReference>
<comment type="subunit">
    <text evidence="7">Heterodimer consisting of MSH2-MSH3 (MutS beta). Forms a ternary complex with MutL alpha (MLH1-PMS1).</text>
</comment>
<accession>A0A4Z1HHB9</accession>
<dbReference type="FunFam" id="3.40.50.300:FF:000870">
    <property type="entry name" value="MutS protein homolog 4"/>
    <property type="match status" value="1"/>
</dbReference>
<dbReference type="GO" id="GO:0030983">
    <property type="term" value="F:mismatched DNA binding"/>
    <property type="evidence" value="ECO:0007669"/>
    <property type="project" value="InterPro"/>
</dbReference>
<evidence type="ECO:0000256" key="3">
    <source>
        <dbReference type="ARBA" id="ARBA00022741"/>
    </source>
</evidence>
<evidence type="ECO:0000256" key="4">
    <source>
        <dbReference type="ARBA" id="ARBA00022840"/>
    </source>
</evidence>
<dbReference type="InterPro" id="IPR036187">
    <property type="entry name" value="DNA_mismatch_repair_MutS_sf"/>
</dbReference>
<dbReference type="PIRSF" id="PIRSF005813">
    <property type="entry name" value="MSH2"/>
    <property type="match status" value="1"/>
</dbReference>
<keyword evidence="5" id="KW-0238">DNA-binding</keyword>
<dbReference type="PANTHER" id="PTHR11361:SF21">
    <property type="entry name" value="MUTS PROTEIN HOMOLOG 4"/>
    <property type="match status" value="1"/>
</dbReference>
<evidence type="ECO:0000256" key="6">
    <source>
        <dbReference type="ARBA" id="ARBA00023254"/>
    </source>
</evidence>
<dbReference type="GO" id="GO:0005524">
    <property type="term" value="F:ATP binding"/>
    <property type="evidence" value="ECO:0007669"/>
    <property type="project" value="UniProtKB-KW"/>
</dbReference>
<dbReference type="GO" id="GO:0007131">
    <property type="term" value="P:reciprocal meiotic recombination"/>
    <property type="evidence" value="ECO:0007669"/>
    <property type="project" value="TreeGrafter"/>
</dbReference>
<evidence type="ECO:0000313" key="13">
    <source>
        <dbReference type="Proteomes" id="UP000297452"/>
    </source>
</evidence>
<dbReference type="OrthoDB" id="276261at2759"/>
<name>A0A4Z1HHB9_9HELO</name>
<comment type="caution">
    <text evidence="12">The sequence shown here is derived from an EMBL/GenBank/DDBJ whole genome shotgun (WGS) entry which is preliminary data.</text>
</comment>
<dbReference type="GO" id="GO:0140664">
    <property type="term" value="F:ATP-dependent DNA damage sensor activity"/>
    <property type="evidence" value="ECO:0007669"/>
    <property type="project" value="InterPro"/>
</dbReference>
<evidence type="ECO:0000256" key="7">
    <source>
        <dbReference type="ARBA" id="ARBA00025902"/>
    </source>
</evidence>
<evidence type="ECO:0000313" key="12">
    <source>
        <dbReference type="EMBL" id="TGO48446.1"/>
    </source>
</evidence>
<evidence type="ECO:0000256" key="10">
    <source>
        <dbReference type="SAM" id="MobiDB-lite"/>
    </source>
</evidence>
<dbReference type="Pfam" id="PF05188">
    <property type="entry name" value="MutS_II"/>
    <property type="match status" value="1"/>
</dbReference>
<feature type="region of interest" description="Disordered" evidence="10">
    <location>
        <begin position="1"/>
        <end position="60"/>
    </location>
</feature>
<protein>
    <recommendedName>
        <fullName evidence="2 9">DNA mismatch repair protein MSH3</fullName>
    </recommendedName>
    <alternativeName>
        <fullName evidence="2 9">DNA mismatch repair protein MSH3</fullName>
    </alternativeName>
    <alternativeName>
        <fullName evidence="8">MutS protein homolog 3</fullName>
    </alternativeName>
</protein>
<dbReference type="PANTHER" id="PTHR11361">
    <property type="entry name" value="DNA MISMATCH REPAIR PROTEIN MUTS FAMILY MEMBER"/>
    <property type="match status" value="1"/>
</dbReference>
<dbReference type="Pfam" id="PF05192">
    <property type="entry name" value="MutS_III"/>
    <property type="match status" value="1"/>
</dbReference>
<evidence type="ECO:0000256" key="9">
    <source>
        <dbReference type="ARBA" id="ARBA00073774"/>
    </source>
</evidence>
<dbReference type="STRING" id="278944.A0A4Z1HHB9"/>
<evidence type="ECO:0000256" key="1">
    <source>
        <dbReference type="ARBA" id="ARBA00007094"/>
    </source>
</evidence>
<comment type="similarity">
    <text evidence="1">Belongs to the DNA mismatch repair MutS family. MSH3 subfamily.</text>
</comment>
<dbReference type="SUPFAM" id="SSF48334">
    <property type="entry name" value="DNA repair protein MutS, domain III"/>
    <property type="match status" value="1"/>
</dbReference>
<sequence length="869" mass="97783">MASLSRPSTSYSTNSTSYPCGYTNSNSYSLPPHGPRSSTARPSTARPSTGRRSRASSILGGGESQQIICAVSEGRGVSPTVGLAFVNISTGEAVLSQICDNQFYVKTLHKLQVFEPTQILIVSTSGPPNPKSKMYQIVEENILGARIVTVDRRYWSETSGIEYIQQLAFKEDLEAIKVAIGGNYFSVCCFSAALKYIDMSLSLTFAFYSLRVKYQPSEDSMMIDLATIQSLELIQNLQNAKSKDCLFGLMNETLTPMGSRLLRSNILQPSTQSTLLAARYDALAELSENDDMFLQTRQALKLIPDIEKLLTCLIIIPTVPGIWNSEQDINNILMLKSFAYSIGPVFESLSDARSELLVQIRNNCRTEVVESTIQFIDEVINEDVTYQKTPLDLRNQRTYAVKAGVSGFLDVARQTFKEATEDAHQHVSELNQNYKIQGEIRFDNLRKYYIRYFENDFDDRAIPDVLINRFRRKYYLECQTLDLIKLNQKIEDSHIEVILGSDKTIQELLENVRTEIPNLFKVCESIAMLDMIASFGQLVTNQDCYVRPEITDCIAIKSGRHPIREKVPSHKFVPNDYYATQQSRFQIITGCNMSGKSTYIRGVALMSVMAQVGCFVPASYASFPMIHQLFARVSMDDSIEANVSTFASEMRETAFILRNIDEKSLAIIDELGRGTSTRDGLAIALSIAEALSESRALIWFATHFKELAQIMSERSGVKVYHLSVDMNDPTTMTMLYKLDQGCVKEQHYGLTLARVVDLPPKVLTVAEEVSKTLIAQAAARKKSSRTSAIDKRRKLLNALKEQLKQLLDSPMENQELLEWIEKLRREFIILMENIEILMVDSDTEYSEDESESIFSGEPRCEKIVASDGT</sequence>
<dbReference type="SMART" id="SM00534">
    <property type="entry name" value="MUTSac"/>
    <property type="match status" value="1"/>
</dbReference>
<keyword evidence="3" id="KW-0547">Nucleotide-binding</keyword>
<dbReference type="GO" id="GO:0005634">
    <property type="term" value="C:nucleus"/>
    <property type="evidence" value="ECO:0007669"/>
    <property type="project" value="TreeGrafter"/>
</dbReference>
<keyword evidence="4" id="KW-0067">ATP-binding</keyword>